<dbReference type="PANTHER" id="PTHR37316">
    <property type="entry name" value="TEICHOIC ACID GLYCEROL-PHOSPHATE PRIMASE"/>
    <property type="match status" value="1"/>
</dbReference>
<protein>
    <submittedName>
        <fullName evidence="7">CDP-glycerol--poly(Glycerophosphate) glycerophosphotransferase</fullName>
    </submittedName>
</protein>
<dbReference type="SUPFAM" id="SSF53756">
    <property type="entry name" value="UDP-Glycosyltransferase/glycogen phosphorylase"/>
    <property type="match status" value="1"/>
</dbReference>
<evidence type="ECO:0000256" key="2">
    <source>
        <dbReference type="ARBA" id="ARBA00010488"/>
    </source>
</evidence>
<dbReference type="Proteomes" id="UP000434052">
    <property type="component" value="Unassembled WGS sequence"/>
</dbReference>
<evidence type="ECO:0000256" key="5">
    <source>
        <dbReference type="ARBA" id="ARBA00022944"/>
    </source>
</evidence>
<dbReference type="AlphaFoldDB" id="A0A6P1ZHF1"/>
<dbReference type="RefSeq" id="WP_144234837.1">
    <property type="nucleotide sequence ID" value="NZ_QMIF01000004.1"/>
</dbReference>
<dbReference type="PANTHER" id="PTHR37316:SF3">
    <property type="entry name" value="TEICHOIC ACID GLYCEROL-PHOSPHATE TRANSFERASE"/>
    <property type="match status" value="1"/>
</dbReference>
<dbReference type="Gene3D" id="3.40.50.11820">
    <property type="match status" value="1"/>
</dbReference>
<dbReference type="InterPro" id="IPR043149">
    <property type="entry name" value="TagF_N"/>
</dbReference>
<dbReference type="GO" id="GO:0005886">
    <property type="term" value="C:plasma membrane"/>
    <property type="evidence" value="ECO:0007669"/>
    <property type="project" value="UniProtKB-SubCell"/>
</dbReference>
<evidence type="ECO:0000256" key="3">
    <source>
        <dbReference type="ARBA" id="ARBA00022475"/>
    </source>
</evidence>
<reference evidence="7 8" key="1">
    <citation type="submission" date="2018-06" db="EMBL/GenBank/DDBJ databases">
        <title>Complete genome of Desulfovibrio marinus P48SEP.</title>
        <authorList>
            <person name="Crispim J.S."/>
            <person name="Vidigal P.M.P."/>
            <person name="Silva L.C.F."/>
            <person name="Araujo L.C."/>
            <person name="Laguardia C.N."/>
            <person name="Dias R.S."/>
            <person name="Sousa M.P."/>
            <person name="Paula S.O."/>
            <person name="Silva C."/>
        </authorList>
    </citation>
    <scope>NUCLEOTIDE SEQUENCE [LARGE SCALE GENOMIC DNA]</scope>
    <source>
        <strain evidence="7 8">P48SEP</strain>
    </source>
</reference>
<dbReference type="Gene3D" id="3.40.50.12580">
    <property type="match status" value="1"/>
</dbReference>
<keyword evidence="5" id="KW-0777">Teichoic acid biosynthesis</keyword>
<dbReference type="GO" id="GO:0047355">
    <property type="term" value="F:CDP-glycerol glycerophosphotransferase activity"/>
    <property type="evidence" value="ECO:0007669"/>
    <property type="project" value="InterPro"/>
</dbReference>
<evidence type="ECO:0000313" key="7">
    <source>
        <dbReference type="EMBL" id="TVM34444.1"/>
    </source>
</evidence>
<gene>
    <name evidence="7" type="ORF">DQK91_07665</name>
</gene>
<evidence type="ECO:0000256" key="1">
    <source>
        <dbReference type="ARBA" id="ARBA00004202"/>
    </source>
</evidence>
<dbReference type="InterPro" id="IPR051612">
    <property type="entry name" value="Teichoic_Acid_Biosynth"/>
</dbReference>
<dbReference type="EMBL" id="QMIF01000004">
    <property type="protein sequence ID" value="TVM34444.1"/>
    <property type="molecule type" value="Genomic_DNA"/>
</dbReference>
<sequence length="414" mass="47000">MAEFDPGTLKALSDISRRTPKKANCVIFMGRIGGALIDNVKYAFLDCVRHFPDLQGFFLTHDQAQRDLLARQNLPVLLFPDTEAVQICARASVVVSDDFWWRSHSPVHALLEEARTFQLWHGIPLKAIGFPEIESSVNMTPEKAEYLRANYSGYDAVLSTSPYFTEHAFGRAFGANDFPELGYPRNDAMLRPPDKYDMLNVDVALYGELRQRRKEGWRVVFYMPTFRDTGGDPFSDGAINPGKLVEFARRNKIIFVCKFHPYVQARIASNDPHVRVCASHTDPYPMLRLADALVTDYSSIYFDYLLLKRPIVYFQYDHEAYVTRNRALMLDMDDVTPGIKTTDEEALYAALAKVLDHGDPHEAERDALLARSFTHHDDGAGKRVNQYVLDHWVATAAQRAVTPQTASITRRTTA</sequence>
<evidence type="ECO:0000256" key="6">
    <source>
        <dbReference type="ARBA" id="ARBA00023136"/>
    </source>
</evidence>
<keyword evidence="4 7" id="KW-0808">Transferase</keyword>
<dbReference type="Pfam" id="PF04464">
    <property type="entry name" value="Glyphos_transf"/>
    <property type="match status" value="1"/>
</dbReference>
<organism evidence="7 8">
    <name type="scientific">Oceanidesulfovibrio marinus</name>
    <dbReference type="NCBI Taxonomy" id="370038"/>
    <lineage>
        <taxon>Bacteria</taxon>
        <taxon>Pseudomonadati</taxon>
        <taxon>Thermodesulfobacteriota</taxon>
        <taxon>Desulfovibrionia</taxon>
        <taxon>Desulfovibrionales</taxon>
        <taxon>Desulfovibrionaceae</taxon>
        <taxon>Oceanidesulfovibrio</taxon>
    </lineage>
</organism>
<accession>A0A6P1ZHF1</accession>
<dbReference type="InterPro" id="IPR007554">
    <property type="entry name" value="Glycerophosphate_synth"/>
</dbReference>
<keyword evidence="3" id="KW-1003">Cell membrane</keyword>
<evidence type="ECO:0000256" key="4">
    <source>
        <dbReference type="ARBA" id="ARBA00022679"/>
    </source>
</evidence>
<dbReference type="OrthoDB" id="2676521at2"/>
<evidence type="ECO:0000313" key="8">
    <source>
        <dbReference type="Proteomes" id="UP000434052"/>
    </source>
</evidence>
<name>A0A6P1ZHF1_9BACT</name>
<comment type="similarity">
    <text evidence="2">Belongs to the CDP-glycerol glycerophosphotransferase family.</text>
</comment>
<proteinExistence type="inferred from homology"/>
<keyword evidence="6" id="KW-0472">Membrane</keyword>
<comment type="subcellular location">
    <subcellularLocation>
        <location evidence="1">Cell membrane</location>
        <topology evidence="1">Peripheral membrane protein</topology>
    </subcellularLocation>
</comment>
<comment type="caution">
    <text evidence="7">The sequence shown here is derived from an EMBL/GenBank/DDBJ whole genome shotgun (WGS) entry which is preliminary data.</text>
</comment>
<dbReference type="InterPro" id="IPR043148">
    <property type="entry name" value="TagF_C"/>
</dbReference>
<dbReference type="GO" id="GO:0019350">
    <property type="term" value="P:teichoic acid biosynthetic process"/>
    <property type="evidence" value="ECO:0007669"/>
    <property type="project" value="UniProtKB-KW"/>
</dbReference>